<feature type="compositionally biased region" description="Low complexity" evidence="8">
    <location>
        <begin position="457"/>
        <end position="475"/>
    </location>
</feature>
<dbReference type="STRING" id="5217.A0A4Q1BRA5"/>
<evidence type="ECO:0000256" key="4">
    <source>
        <dbReference type="ARBA" id="ARBA00023125"/>
    </source>
</evidence>
<dbReference type="InParanoid" id="A0A4Q1BRA5"/>
<dbReference type="CDD" id="cd00067">
    <property type="entry name" value="GAL4"/>
    <property type="match status" value="1"/>
</dbReference>
<dbReference type="CDD" id="cd00130">
    <property type="entry name" value="PAS"/>
    <property type="match status" value="1"/>
</dbReference>
<dbReference type="SMART" id="SM00066">
    <property type="entry name" value="GAL4"/>
    <property type="match status" value="1"/>
</dbReference>
<accession>A0A4Q1BRA5</accession>
<dbReference type="SMART" id="SM00091">
    <property type="entry name" value="PAS"/>
    <property type="match status" value="1"/>
</dbReference>
<feature type="compositionally biased region" description="Low complexity" evidence="8">
    <location>
        <begin position="331"/>
        <end position="368"/>
    </location>
</feature>
<dbReference type="VEuPathDB" id="FungiDB:TREMEDRAFT_58222"/>
<gene>
    <name evidence="11" type="ORF">M231_02157</name>
</gene>
<feature type="compositionally biased region" description="Polar residues" evidence="8">
    <location>
        <begin position="476"/>
        <end position="499"/>
    </location>
</feature>
<keyword evidence="2" id="KW-0862">Zinc</keyword>
<sequence>MQNKSSNSPPISSPTTPTENAGPSVSRRAGKANVSSACGPCKRAHLACDVARPCKRCVNMGKEDQCEDVPHKKRGRPKVVKPSMGEPYQRRPPPPNEPTNSFPDPSQGKWRGPSSYDAPYMATVEPPPPLMPLPPPPPPPPPPISIPISIPNSTLPRPISPIDQQIQQPNLFTLFTTTELKILRASQSCYPLTGYHPHEFVNLNLLDWLHPSDRHLIDLERQRLINVSFITGSLQSDRETQAAITQRSERELLSPAEGMRDPYPNQNARVLRSDNLFNYFNIRLHLGGGLGASLWRSETLSRVYIVVSLLLIPTQQNLQQQQQRDLHIPISSSQSQSQSQDYSRRISTNQSIQSNQFTNSQSQSQSQIPPTPITPIPHSNSDPNPTQGNMIHSSTIGLPGFSSIAAAADSPLPSSHSHSHPHTHSNPHMLPPQQRYDPSSYYSQPLPPTRGHPSGTINPHPGGIISHPGGINNNPTINSNSHPTVNSHPGQNINSHPGQNINHHPHSGPNIPHPNPHPNPIPHSTTLPPTSNGPPQSMGMTTINSNPYAYTQPRQPYPSTQRRSISPGPPHRPYQDYPVPPGGYYEVKEEEWRRQQSAGPTGDYKRSWEL</sequence>
<evidence type="ECO:0000256" key="2">
    <source>
        <dbReference type="ARBA" id="ARBA00022833"/>
    </source>
</evidence>
<keyword evidence="12" id="KW-1185">Reference proteome</keyword>
<keyword evidence="3" id="KW-0805">Transcription regulation</keyword>
<dbReference type="InterPro" id="IPR036864">
    <property type="entry name" value="Zn2-C6_fun-type_DNA-bd_sf"/>
</dbReference>
<feature type="compositionally biased region" description="Pro residues" evidence="8">
    <location>
        <begin position="511"/>
        <end position="521"/>
    </location>
</feature>
<dbReference type="SUPFAM" id="SSF57701">
    <property type="entry name" value="Zn2/Cys6 DNA-binding domain"/>
    <property type="match status" value="1"/>
</dbReference>
<reference evidence="11 12" key="1">
    <citation type="submission" date="2016-06" db="EMBL/GenBank/DDBJ databases">
        <title>Evolution of pathogenesis and genome organization in the Tremellales.</title>
        <authorList>
            <person name="Cuomo C."/>
            <person name="Litvintseva A."/>
            <person name="Heitman J."/>
            <person name="Chen Y."/>
            <person name="Sun S."/>
            <person name="Springer D."/>
            <person name="Dromer F."/>
            <person name="Young S."/>
            <person name="Zeng Q."/>
            <person name="Chapman S."/>
            <person name="Gujja S."/>
            <person name="Saif S."/>
            <person name="Birren B."/>
        </authorList>
    </citation>
    <scope>NUCLEOTIDE SEQUENCE [LARGE SCALE GENOMIC DNA]</scope>
    <source>
        <strain evidence="11 12">ATCC 28783</strain>
    </source>
</reference>
<comment type="caution">
    <text evidence="11">The sequence shown here is derived from an EMBL/GenBank/DDBJ whole genome shotgun (WGS) entry which is preliminary data.</text>
</comment>
<dbReference type="EMBL" id="SDIL01000017">
    <property type="protein sequence ID" value="RXK40505.1"/>
    <property type="molecule type" value="Genomic_DNA"/>
</dbReference>
<feature type="region of interest" description="Disordered" evidence="8">
    <location>
        <begin position="246"/>
        <end position="266"/>
    </location>
</feature>
<dbReference type="InterPro" id="IPR035965">
    <property type="entry name" value="PAS-like_dom_sf"/>
</dbReference>
<evidence type="ECO:0000256" key="8">
    <source>
        <dbReference type="SAM" id="MobiDB-lite"/>
    </source>
</evidence>
<proteinExistence type="predicted"/>
<feature type="compositionally biased region" description="Polar residues" evidence="8">
    <location>
        <begin position="524"/>
        <end position="564"/>
    </location>
</feature>
<name>A0A4Q1BRA5_TREME</name>
<evidence type="ECO:0000256" key="5">
    <source>
        <dbReference type="ARBA" id="ARBA00023163"/>
    </source>
</evidence>
<feature type="compositionally biased region" description="Basic and acidic residues" evidence="8">
    <location>
        <begin position="61"/>
        <end position="70"/>
    </location>
</feature>
<keyword evidence="4" id="KW-0238">DNA-binding</keyword>
<dbReference type="PROSITE" id="PS50048">
    <property type="entry name" value="ZN2_CY6_FUNGAL_2"/>
    <property type="match status" value="1"/>
</dbReference>
<feature type="region of interest" description="Disordered" evidence="8">
    <location>
        <begin position="1"/>
        <end position="39"/>
    </location>
</feature>
<feature type="domain" description="Zn(2)-C6 fungal-type" evidence="9">
    <location>
        <begin position="37"/>
        <end position="66"/>
    </location>
</feature>
<organism evidence="11 12">
    <name type="scientific">Tremella mesenterica</name>
    <name type="common">Jelly fungus</name>
    <dbReference type="NCBI Taxonomy" id="5217"/>
    <lineage>
        <taxon>Eukaryota</taxon>
        <taxon>Fungi</taxon>
        <taxon>Dikarya</taxon>
        <taxon>Basidiomycota</taxon>
        <taxon>Agaricomycotina</taxon>
        <taxon>Tremellomycetes</taxon>
        <taxon>Tremellales</taxon>
        <taxon>Tremellaceae</taxon>
        <taxon>Tremella</taxon>
    </lineage>
</organism>
<dbReference type="GO" id="GO:0003677">
    <property type="term" value="F:DNA binding"/>
    <property type="evidence" value="ECO:0007669"/>
    <property type="project" value="UniProtKB-KW"/>
</dbReference>
<evidence type="ECO:0000256" key="3">
    <source>
        <dbReference type="ARBA" id="ARBA00023015"/>
    </source>
</evidence>
<keyword evidence="6" id="KW-0539">Nucleus</keyword>
<dbReference type="PANTHER" id="PTHR47659:SF4">
    <property type="entry name" value="ZN(II)2CYS6 TRANSCRIPTION FACTOR (EUROFUNG)"/>
    <property type="match status" value="1"/>
</dbReference>
<evidence type="ECO:0000256" key="1">
    <source>
        <dbReference type="ARBA" id="ARBA00022723"/>
    </source>
</evidence>
<dbReference type="PROSITE" id="PS00463">
    <property type="entry name" value="ZN2_CY6_FUNGAL_1"/>
    <property type="match status" value="1"/>
</dbReference>
<dbReference type="InterPro" id="IPR050335">
    <property type="entry name" value="ERT1_acuK_gluconeogen_tf"/>
</dbReference>
<keyword evidence="5" id="KW-0804">Transcription</keyword>
<evidence type="ECO:0000256" key="6">
    <source>
        <dbReference type="ARBA" id="ARBA00023242"/>
    </source>
</evidence>
<dbReference type="AlphaFoldDB" id="A0A4Q1BRA5"/>
<dbReference type="Proteomes" id="UP000289152">
    <property type="component" value="Unassembled WGS sequence"/>
</dbReference>
<feature type="region of interest" description="Disordered" evidence="8">
    <location>
        <begin position="323"/>
        <end position="610"/>
    </location>
</feature>
<protein>
    <recommendedName>
        <fullName evidence="7">Transcription activator of gluconeogenesis ERT1</fullName>
    </recommendedName>
</protein>
<dbReference type="PANTHER" id="PTHR47659">
    <property type="entry name" value="ZN(II)2CYS6 TRANSCRIPTION FACTOR (EUROFUNG)-RELATED"/>
    <property type="match status" value="1"/>
</dbReference>
<dbReference type="InterPro" id="IPR001138">
    <property type="entry name" value="Zn2Cys6_DnaBD"/>
</dbReference>
<evidence type="ECO:0000313" key="11">
    <source>
        <dbReference type="EMBL" id="RXK40505.1"/>
    </source>
</evidence>
<dbReference type="GO" id="GO:0008270">
    <property type="term" value="F:zinc ion binding"/>
    <property type="evidence" value="ECO:0007669"/>
    <property type="project" value="InterPro"/>
</dbReference>
<feature type="region of interest" description="Disordered" evidence="8">
    <location>
        <begin position="60"/>
        <end position="148"/>
    </location>
</feature>
<evidence type="ECO:0000313" key="12">
    <source>
        <dbReference type="Proteomes" id="UP000289152"/>
    </source>
</evidence>
<dbReference type="Gene3D" id="3.30.450.20">
    <property type="entry name" value="PAS domain"/>
    <property type="match status" value="1"/>
</dbReference>
<dbReference type="SUPFAM" id="SSF55785">
    <property type="entry name" value="PYP-like sensor domain (PAS domain)"/>
    <property type="match status" value="1"/>
</dbReference>
<feature type="compositionally biased region" description="Pro residues" evidence="8">
    <location>
        <begin position="125"/>
        <end position="145"/>
    </location>
</feature>
<dbReference type="PROSITE" id="PS50112">
    <property type="entry name" value="PAS"/>
    <property type="match status" value="1"/>
</dbReference>
<evidence type="ECO:0000259" key="10">
    <source>
        <dbReference type="PROSITE" id="PS50112"/>
    </source>
</evidence>
<dbReference type="GO" id="GO:0000981">
    <property type="term" value="F:DNA-binding transcription factor activity, RNA polymerase II-specific"/>
    <property type="evidence" value="ECO:0007669"/>
    <property type="project" value="InterPro"/>
</dbReference>
<feature type="compositionally biased region" description="Low complexity" evidence="8">
    <location>
        <begin position="1"/>
        <end position="18"/>
    </location>
</feature>
<feature type="compositionally biased region" description="Low complexity" evidence="8">
    <location>
        <begin position="402"/>
        <end position="416"/>
    </location>
</feature>
<feature type="compositionally biased region" description="Polar residues" evidence="8">
    <location>
        <begin position="382"/>
        <end position="396"/>
    </location>
</feature>
<feature type="domain" description="PAS" evidence="10">
    <location>
        <begin position="181"/>
        <end position="228"/>
    </location>
</feature>
<dbReference type="OrthoDB" id="411251at2759"/>
<evidence type="ECO:0000259" key="9">
    <source>
        <dbReference type="PROSITE" id="PS50048"/>
    </source>
</evidence>
<dbReference type="InterPro" id="IPR000014">
    <property type="entry name" value="PAS"/>
</dbReference>
<evidence type="ECO:0000256" key="7">
    <source>
        <dbReference type="ARBA" id="ARBA00040903"/>
    </source>
</evidence>
<keyword evidence="1" id="KW-0479">Metal-binding</keyword>